<name>A0A8T3E4Z4_9TELE</name>
<dbReference type="InterPro" id="IPR052039">
    <property type="entry name" value="Caspase-related_regulators"/>
</dbReference>
<dbReference type="Pfam" id="PF13927">
    <property type="entry name" value="Ig_3"/>
    <property type="match status" value="1"/>
</dbReference>
<comment type="caution">
    <text evidence="4">The sequence shown here is derived from an EMBL/GenBank/DDBJ whole genome shotgun (WGS) entry which is preliminary data.</text>
</comment>
<evidence type="ECO:0000259" key="2">
    <source>
        <dbReference type="PROSITE" id="PS50208"/>
    </source>
</evidence>
<dbReference type="InterPro" id="IPR007110">
    <property type="entry name" value="Ig-like_dom"/>
</dbReference>
<dbReference type="SUPFAM" id="SSF48726">
    <property type="entry name" value="Immunoglobulin"/>
    <property type="match status" value="2"/>
</dbReference>
<dbReference type="OrthoDB" id="417046at2759"/>
<dbReference type="InterPro" id="IPR003598">
    <property type="entry name" value="Ig_sub2"/>
</dbReference>
<dbReference type="InterPro" id="IPR013783">
    <property type="entry name" value="Ig-like_fold"/>
</dbReference>
<proteinExistence type="predicted"/>
<dbReference type="GO" id="GO:0004197">
    <property type="term" value="F:cysteine-type endopeptidase activity"/>
    <property type="evidence" value="ECO:0007669"/>
    <property type="project" value="InterPro"/>
</dbReference>
<dbReference type="EMBL" id="JAERUA010000001">
    <property type="protein sequence ID" value="KAI1904491.1"/>
    <property type="molecule type" value="Genomic_DNA"/>
</dbReference>
<dbReference type="InterPro" id="IPR001309">
    <property type="entry name" value="Pept_C14_p20"/>
</dbReference>
<dbReference type="Pfam" id="PF00656">
    <property type="entry name" value="Peptidase_C14"/>
    <property type="match status" value="1"/>
</dbReference>
<dbReference type="InterPro" id="IPR041077">
    <property type="entry name" value="MALT1_Ig"/>
</dbReference>
<dbReference type="InterPro" id="IPR029030">
    <property type="entry name" value="Caspase-like_dom_sf"/>
</dbReference>
<dbReference type="PROSITE" id="PS50835">
    <property type="entry name" value="IG_LIKE"/>
    <property type="match status" value="1"/>
</dbReference>
<dbReference type="Gene3D" id="3.40.50.1460">
    <property type="match status" value="1"/>
</dbReference>
<dbReference type="PANTHER" id="PTHR22576">
    <property type="entry name" value="MUCOSA ASSOCIATED LYMPHOID TISSUE LYMPHOMA TRANSLOCATION PROTEIN 1/PARACASPASE"/>
    <property type="match status" value="1"/>
</dbReference>
<gene>
    <name evidence="4" type="ORF">AGOR_G00006190</name>
</gene>
<keyword evidence="5" id="KW-1185">Reference proteome</keyword>
<sequence length="656" mass="73599">MISEIVIVQHPVSVCVPQNYKVSLSVRAVGTGTLNYQWFQSEDEIPGGTGADLVLSAQRTQLYVCRVNDQYGNWEFSEWVKVKVLDIPRPLSRLPGAWRGEPHIAVHPASQTVQRGERVTLQCLAFGMPAPQYQWYKNGNLLQGKTKETLQIENVDGDHEGSYLCAVSNVLEEKWTEPADISIVPTVVHQSPVVKRLTATDKVALLIGNLNYAHHPPLLAPMMDVHELANLLRQLGFRVVSLLDLTKAEMLTAINAFLQLLDRGVYALFYYAGHGYECAGRNYLVAIDAPQPYQPENCVSVQRVMRLMQERRTALNVILLDTCRKWYNQNCAPSEIRSLAPLGNTVYGYATCEDAEAFEVQDGERSSGIFTKYLNKHILRPQKVTHVLEQVSEDLGRDPLVTGKQVVEIRHTLKDPRALSDPIQTAGHTGELRLRDLCWRRANDLPKRRKLAFPCGAEVELSFSALFSNVVTVFAAVKNPGPVALDCSLSLRSNPVLEDVFSDVGHSDRMESLLSKENNCESSLRLCGLQKLQKPLVIEVDLHYTHADRKARLKESKLEDIGRPLVAQCELHKRKSPEASAGWEGREGTPFLSIDHRQASYRQPPHLPQGRPCRPSTRKAENAWKCVTAPKHPSTRSNEPEENDETEILQCTTCSR</sequence>
<dbReference type="SMART" id="SM00408">
    <property type="entry name" value="IGc2"/>
    <property type="match status" value="1"/>
</dbReference>
<dbReference type="SUPFAM" id="SSF52129">
    <property type="entry name" value="Caspase-like"/>
    <property type="match status" value="1"/>
</dbReference>
<dbReference type="Gene3D" id="2.60.40.10">
    <property type="entry name" value="Immunoglobulins"/>
    <property type="match status" value="2"/>
</dbReference>
<dbReference type="PANTHER" id="PTHR22576:SF38">
    <property type="entry name" value="MUCOSA-ASSOCIATED LYMPHOID TISSUE LYMPHOMA TRANSLOCATION PROTEIN 1-LIKE"/>
    <property type="match status" value="1"/>
</dbReference>
<reference evidence="4" key="1">
    <citation type="submission" date="2021-01" db="EMBL/GenBank/DDBJ databases">
        <authorList>
            <person name="Zahm M."/>
            <person name="Roques C."/>
            <person name="Cabau C."/>
            <person name="Klopp C."/>
            <person name="Donnadieu C."/>
            <person name="Jouanno E."/>
            <person name="Lampietro C."/>
            <person name="Louis A."/>
            <person name="Herpin A."/>
            <person name="Echchiki A."/>
            <person name="Berthelot C."/>
            <person name="Parey E."/>
            <person name="Roest-Crollius H."/>
            <person name="Braasch I."/>
            <person name="Postlethwait J."/>
            <person name="Bobe J."/>
            <person name="Montfort J."/>
            <person name="Bouchez O."/>
            <person name="Begum T."/>
            <person name="Mejri S."/>
            <person name="Adams A."/>
            <person name="Chen W.-J."/>
            <person name="Guiguen Y."/>
        </authorList>
    </citation>
    <scope>NUCLEOTIDE SEQUENCE</scope>
    <source>
        <tissue evidence="4">Blood</tissue>
    </source>
</reference>
<dbReference type="InterPro" id="IPR011600">
    <property type="entry name" value="Pept_C14_caspase"/>
</dbReference>
<feature type="region of interest" description="Disordered" evidence="1">
    <location>
        <begin position="600"/>
        <end position="656"/>
    </location>
</feature>
<evidence type="ECO:0000313" key="5">
    <source>
        <dbReference type="Proteomes" id="UP000829720"/>
    </source>
</evidence>
<evidence type="ECO:0008006" key="6">
    <source>
        <dbReference type="Google" id="ProtNLM"/>
    </source>
</evidence>
<dbReference type="Pfam" id="PF18703">
    <property type="entry name" value="MALT1_Ig"/>
    <property type="match status" value="1"/>
</dbReference>
<dbReference type="Gene3D" id="2.60.40.3360">
    <property type="match status" value="1"/>
</dbReference>
<dbReference type="InterPro" id="IPR003599">
    <property type="entry name" value="Ig_sub"/>
</dbReference>
<dbReference type="InterPro" id="IPR033540">
    <property type="entry name" value="MALT1_IG-like_dom_sf"/>
</dbReference>
<dbReference type="PROSITE" id="PS50208">
    <property type="entry name" value="CASPASE_P20"/>
    <property type="match status" value="1"/>
</dbReference>
<evidence type="ECO:0000259" key="3">
    <source>
        <dbReference type="PROSITE" id="PS50835"/>
    </source>
</evidence>
<dbReference type="GO" id="GO:0006508">
    <property type="term" value="P:proteolysis"/>
    <property type="evidence" value="ECO:0007669"/>
    <property type="project" value="InterPro"/>
</dbReference>
<organism evidence="4 5">
    <name type="scientific">Albula goreensis</name>
    <dbReference type="NCBI Taxonomy" id="1534307"/>
    <lineage>
        <taxon>Eukaryota</taxon>
        <taxon>Metazoa</taxon>
        <taxon>Chordata</taxon>
        <taxon>Craniata</taxon>
        <taxon>Vertebrata</taxon>
        <taxon>Euteleostomi</taxon>
        <taxon>Actinopterygii</taxon>
        <taxon>Neopterygii</taxon>
        <taxon>Teleostei</taxon>
        <taxon>Albuliformes</taxon>
        <taxon>Albulidae</taxon>
        <taxon>Albula</taxon>
    </lineage>
</organism>
<accession>A0A8T3E4Z4</accession>
<dbReference type="Proteomes" id="UP000829720">
    <property type="component" value="Unassembled WGS sequence"/>
</dbReference>
<dbReference type="InterPro" id="IPR036179">
    <property type="entry name" value="Ig-like_dom_sf"/>
</dbReference>
<feature type="domain" description="Ig-like" evidence="3">
    <location>
        <begin position="102"/>
        <end position="182"/>
    </location>
</feature>
<evidence type="ECO:0000256" key="1">
    <source>
        <dbReference type="SAM" id="MobiDB-lite"/>
    </source>
</evidence>
<protein>
    <recommendedName>
        <fullName evidence="6">Mucosa-associated lymphoid tissue lymphoma translocation protein 1-like</fullName>
    </recommendedName>
</protein>
<feature type="domain" description="Caspase family p20" evidence="2">
    <location>
        <begin position="200"/>
        <end position="324"/>
    </location>
</feature>
<evidence type="ECO:0000313" key="4">
    <source>
        <dbReference type="EMBL" id="KAI1904491.1"/>
    </source>
</evidence>
<dbReference type="SMART" id="SM00409">
    <property type="entry name" value="IG"/>
    <property type="match status" value="2"/>
</dbReference>
<dbReference type="AlphaFoldDB" id="A0A8T3E4Z4"/>